<keyword evidence="2" id="KW-0731">Sigma factor</keyword>
<organism evidence="6 7">
    <name type="scientific">Oceanobacillus arenosus</name>
    <dbReference type="NCBI Taxonomy" id="1229153"/>
    <lineage>
        <taxon>Bacteria</taxon>
        <taxon>Bacillati</taxon>
        <taxon>Bacillota</taxon>
        <taxon>Bacilli</taxon>
        <taxon>Bacillales</taxon>
        <taxon>Bacillaceae</taxon>
        <taxon>Oceanobacillus</taxon>
    </lineage>
</organism>
<proteinExistence type="predicted"/>
<comment type="caution">
    <text evidence="6">The sequence shown here is derived from an EMBL/GenBank/DDBJ whole genome shotgun (WGS) entry which is preliminary data.</text>
</comment>
<evidence type="ECO:0000313" key="6">
    <source>
        <dbReference type="EMBL" id="RDW21400.1"/>
    </source>
</evidence>
<evidence type="ECO:0000259" key="5">
    <source>
        <dbReference type="Pfam" id="PF04545"/>
    </source>
</evidence>
<keyword evidence="7" id="KW-1185">Reference proteome</keyword>
<dbReference type="Proteomes" id="UP000257143">
    <property type="component" value="Unassembled WGS sequence"/>
</dbReference>
<dbReference type="Pfam" id="PF04545">
    <property type="entry name" value="Sigma70_r4"/>
    <property type="match status" value="1"/>
</dbReference>
<sequence>MERRENLVKKNTSPDAQQCEYEWAKKFVDENQLIFQNKLIRSFLLKKKNCYLLDQSIRYSTSDTNKALDKAFKDHLAEIRLISQLSNDLGRHAIRYDQKFNLYRKWQSLILDQPVQIDAANTTSKVDRIADVNATSVDEEALENDQHLESKIENPVLYHAIRSLTPRQKYILEASYLFNMTDTEIATKEGVSQQTISKTRKKALSNLKKQLLTEE</sequence>
<dbReference type="GO" id="GO:0003677">
    <property type="term" value="F:DNA binding"/>
    <property type="evidence" value="ECO:0007669"/>
    <property type="project" value="UniProtKB-KW"/>
</dbReference>
<dbReference type="OrthoDB" id="2942336at2"/>
<dbReference type="InterPro" id="IPR014284">
    <property type="entry name" value="RNA_pol_sigma-70_dom"/>
</dbReference>
<evidence type="ECO:0000313" key="7">
    <source>
        <dbReference type="Proteomes" id="UP000257143"/>
    </source>
</evidence>
<evidence type="ECO:0000256" key="3">
    <source>
        <dbReference type="ARBA" id="ARBA00023125"/>
    </source>
</evidence>
<protein>
    <submittedName>
        <fullName evidence="6">Sigma-70 family RNA polymerase sigma factor</fullName>
    </submittedName>
</protein>
<name>A0A3D8PYZ0_9BACI</name>
<evidence type="ECO:0000256" key="1">
    <source>
        <dbReference type="ARBA" id="ARBA00023015"/>
    </source>
</evidence>
<dbReference type="Gene3D" id="1.20.140.160">
    <property type="match status" value="1"/>
</dbReference>
<accession>A0A3D8PYZ0</accession>
<evidence type="ECO:0000256" key="2">
    <source>
        <dbReference type="ARBA" id="ARBA00023082"/>
    </source>
</evidence>
<reference evidence="7" key="1">
    <citation type="submission" date="2017-11" db="EMBL/GenBank/DDBJ databases">
        <authorList>
            <person name="Zhu W."/>
        </authorList>
    </citation>
    <scope>NUCLEOTIDE SEQUENCE [LARGE SCALE GENOMIC DNA]</scope>
    <source>
        <strain evidence="7">CAU 1183</strain>
    </source>
</reference>
<dbReference type="NCBIfam" id="TIGR02937">
    <property type="entry name" value="sigma70-ECF"/>
    <property type="match status" value="1"/>
</dbReference>
<keyword evidence="4" id="KW-0804">Transcription</keyword>
<dbReference type="SUPFAM" id="SSF88659">
    <property type="entry name" value="Sigma3 and sigma4 domains of RNA polymerase sigma factors"/>
    <property type="match status" value="1"/>
</dbReference>
<dbReference type="EMBL" id="PIOC01000003">
    <property type="protein sequence ID" value="RDW21400.1"/>
    <property type="molecule type" value="Genomic_DNA"/>
</dbReference>
<keyword evidence="3" id="KW-0238">DNA-binding</keyword>
<dbReference type="PANTHER" id="PTHR30385">
    <property type="entry name" value="SIGMA FACTOR F FLAGELLAR"/>
    <property type="match status" value="1"/>
</dbReference>
<dbReference type="GO" id="GO:0016987">
    <property type="term" value="F:sigma factor activity"/>
    <property type="evidence" value="ECO:0007669"/>
    <property type="project" value="UniProtKB-KW"/>
</dbReference>
<dbReference type="AlphaFoldDB" id="A0A3D8PYZ0"/>
<dbReference type="InterPro" id="IPR013324">
    <property type="entry name" value="RNA_pol_sigma_r3/r4-like"/>
</dbReference>
<evidence type="ECO:0000256" key="4">
    <source>
        <dbReference type="ARBA" id="ARBA00023163"/>
    </source>
</evidence>
<dbReference type="GO" id="GO:0006352">
    <property type="term" value="P:DNA-templated transcription initiation"/>
    <property type="evidence" value="ECO:0007669"/>
    <property type="project" value="InterPro"/>
</dbReference>
<gene>
    <name evidence="6" type="ORF">CWR48_03070</name>
</gene>
<dbReference type="InterPro" id="IPR007630">
    <property type="entry name" value="RNA_pol_sigma70_r4"/>
</dbReference>
<feature type="domain" description="RNA polymerase sigma-70 region 4" evidence="5">
    <location>
        <begin position="160"/>
        <end position="209"/>
    </location>
</feature>
<keyword evidence="1" id="KW-0805">Transcription regulation</keyword>